<dbReference type="Pfam" id="PF04463">
    <property type="entry name" value="2-thiour_desulf"/>
    <property type="match status" value="1"/>
</dbReference>
<dbReference type="AlphaFoldDB" id="W0EAC6"/>
<organism evidence="1 2">
    <name type="scientific">Desulfitobacterium metallireducens DSM 15288</name>
    <dbReference type="NCBI Taxonomy" id="871968"/>
    <lineage>
        <taxon>Bacteria</taxon>
        <taxon>Bacillati</taxon>
        <taxon>Bacillota</taxon>
        <taxon>Clostridia</taxon>
        <taxon>Eubacteriales</taxon>
        <taxon>Desulfitobacteriaceae</taxon>
        <taxon>Desulfitobacterium</taxon>
    </lineage>
</organism>
<gene>
    <name evidence="1" type="ORF">DESME_02285</name>
</gene>
<dbReference type="eggNOG" id="COG1683">
    <property type="taxonomic scope" value="Bacteria"/>
</dbReference>
<dbReference type="OrthoDB" id="9797779at2"/>
<evidence type="ECO:0000313" key="2">
    <source>
        <dbReference type="Proteomes" id="UP000010847"/>
    </source>
</evidence>
<dbReference type="EMBL" id="CP007032">
    <property type="protein sequence ID" value="AHF06021.1"/>
    <property type="molecule type" value="Genomic_DNA"/>
</dbReference>
<dbReference type="Proteomes" id="UP000010847">
    <property type="component" value="Chromosome"/>
</dbReference>
<dbReference type="STRING" id="871968.DESME_02285"/>
<accession>W0EAC6</accession>
<dbReference type="KEGG" id="dmt:DESME_02285"/>
<dbReference type="PANTHER" id="PTHR30087:SF1">
    <property type="entry name" value="HYPOTHETICAL CYTOSOLIC PROTEIN"/>
    <property type="match status" value="1"/>
</dbReference>
<dbReference type="PANTHER" id="PTHR30087">
    <property type="entry name" value="INNER MEMBRANE PROTEIN"/>
    <property type="match status" value="1"/>
</dbReference>
<dbReference type="HOGENOM" id="CLU_076318_1_1_9"/>
<reference evidence="1 2" key="1">
    <citation type="submission" date="2013-12" db="EMBL/GenBank/DDBJ databases">
        <authorList>
            <consortium name="DOE Joint Genome Institute"/>
            <person name="Smidt H."/>
            <person name="Huntemann M."/>
            <person name="Han J."/>
            <person name="Chen A."/>
            <person name="Kyrpides N."/>
            <person name="Mavromatis K."/>
            <person name="Markowitz V."/>
            <person name="Palaniappan K."/>
            <person name="Ivanova N."/>
            <person name="Schaumberg A."/>
            <person name="Pati A."/>
            <person name="Liolios K."/>
            <person name="Nordberg H.P."/>
            <person name="Cantor M.N."/>
            <person name="Hua S.X."/>
            <person name="Woyke T."/>
        </authorList>
    </citation>
    <scope>NUCLEOTIDE SEQUENCE [LARGE SCALE GENOMIC DNA]</scope>
    <source>
        <strain evidence="2">DSM 15288</strain>
    </source>
</reference>
<name>W0EAC6_9FIRM</name>
<dbReference type="InterPro" id="IPR007553">
    <property type="entry name" value="2-thiour_desulf"/>
</dbReference>
<proteinExistence type="predicted"/>
<evidence type="ECO:0000313" key="1">
    <source>
        <dbReference type="EMBL" id="AHF06021.1"/>
    </source>
</evidence>
<sequence length="147" mass="15770">MYLVSACLAGINCRYDGQNTRVSGVEELVRSGKAIAVCPELLGGLAIPRDSCEIVEVRDGNVRVVSKEGKDLTTFFEDGGQKTLEITKTIGITVAILKSKSPSCGYGKVYDGTFTRTIRDGNGYTGGLLAANGIVVYTEEEFDSLFE</sequence>
<dbReference type="RefSeq" id="WP_006716477.1">
    <property type="nucleotide sequence ID" value="NZ_CP007032.1"/>
</dbReference>
<keyword evidence="2" id="KW-1185">Reference proteome</keyword>
<protein>
    <submittedName>
        <fullName evidence="1">Uncharacterized protein</fullName>
    </submittedName>
</protein>